<evidence type="ECO:0000313" key="13">
    <source>
        <dbReference type="EMBL" id="CAK0785381.1"/>
    </source>
</evidence>
<evidence type="ECO:0000256" key="6">
    <source>
        <dbReference type="ARBA" id="ARBA00022847"/>
    </source>
</evidence>
<dbReference type="PANTHER" id="PTHR23500:SF357">
    <property type="entry name" value="IP12678P"/>
    <property type="match status" value="1"/>
</dbReference>
<dbReference type="CDD" id="cd17361">
    <property type="entry name" value="MFS_STP"/>
    <property type="match status" value="1"/>
</dbReference>
<dbReference type="PROSITE" id="PS50850">
    <property type="entry name" value="MFS"/>
    <property type="match status" value="1"/>
</dbReference>
<evidence type="ECO:0000259" key="12">
    <source>
        <dbReference type="PROSITE" id="PS50850"/>
    </source>
</evidence>
<dbReference type="GO" id="GO:0016020">
    <property type="term" value="C:membrane"/>
    <property type="evidence" value="ECO:0007669"/>
    <property type="project" value="UniProtKB-SubCell"/>
</dbReference>
<feature type="transmembrane region" description="Helical" evidence="11">
    <location>
        <begin position="172"/>
        <end position="190"/>
    </location>
</feature>
<dbReference type="InterPro" id="IPR044778">
    <property type="entry name" value="MFS_STP/MST-like_plant"/>
</dbReference>
<dbReference type="Gene3D" id="1.20.1250.20">
    <property type="entry name" value="MFS general substrate transporter like domains"/>
    <property type="match status" value="1"/>
</dbReference>
<dbReference type="FunFam" id="1.20.1250.20:FF:000002">
    <property type="entry name" value="Sugar transport protein 13"/>
    <property type="match status" value="1"/>
</dbReference>
<feature type="transmembrane region" description="Helical" evidence="11">
    <location>
        <begin position="202"/>
        <end position="223"/>
    </location>
</feature>
<feature type="region of interest" description="Disordered" evidence="10">
    <location>
        <begin position="505"/>
        <end position="536"/>
    </location>
</feature>
<evidence type="ECO:0000313" key="14">
    <source>
        <dbReference type="Proteomes" id="UP001314263"/>
    </source>
</evidence>
<gene>
    <name evidence="13" type="ORF">CVIRNUC_008589</name>
</gene>
<keyword evidence="6" id="KW-0769">Symport</keyword>
<reference evidence="13 14" key="1">
    <citation type="submission" date="2023-10" db="EMBL/GenBank/DDBJ databases">
        <authorList>
            <person name="Maclean D."/>
            <person name="Macfadyen A."/>
        </authorList>
    </citation>
    <scope>NUCLEOTIDE SEQUENCE [LARGE SCALE GENOMIC DNA]</scope>
</reference>
<feature type="transmembrane region" description="Helical" evidence="11">
    <location>
        <begin position="117"/>
        <end position="137"/>
    </location>
</feature>
<evidence type="ECO:0000256" key="3">
    <source>
        <dbReference type="ARBA" id="ARBA00022448"/>
    </source>
</evidence>
<feature type="transmembrane region" description="Helical" evidence="11">
    <location>
        <begin position="321"/>
        <end position="343"/>
    </location>
</feature>
<organism evidence="13 14">
    <name type="scientific">Coccomyxa viridis</name>
    <dbReference type="NCBI Taxonomy" id="1274662"/>
    <lineage>
        <taxon>Eukaryota</taxon>
        <taxon>Viridiplantae</taxon>
        <taxon>Chlorophyta</taxon>
        <taxon>core chlorophytes</taxon>
        <taxon>Trebouxiophyceae</taxon>
        <taxon>Trebouxiophyceae incertae sedis</taxon>
        <taxon>Coccomyxaceae</taxon>
        <taxon>Coccomyxa</taxon>
    </lineage>
</organism>
<comment type="caution">
    <text evidence="13">The sequence shown here is derived from an EMBL/GenBank/DDBJ whole genome shotgun (WGS) entry which is preliminary data.</text>
</comment>
<dbReference type="SUPFAM" id="SSF103473">
    <property type="entry name" value="MFS general substrate transporter"/>
    <property type="match status" value="1"/>
</dbReference>
<feature type="transmembrane region" description="Helical" evidence="11">
    <location>
        <begin position="451"/>
        <end position="472"/>
    </location>
</feature>
<dbReference type="GO" id="GO:0015293">
    <property type="term" value="F:symporter activity"/>
    <property type="evidence" value="ECO:0007669"/>
    <property type="project" value="UniProtKB-KW"/>
</dbReference>
<keyword evidence="5 11" id="KW-0812">Transmembrane</keyword>
<keyword evidence="8 11" id="KW-0472">Membrane</keyword>
<keyword evidence="14" id="KW-1185">Reference proteome</keyword>
<evidence type="ECO:0000256" key="1">
    <source>
        <dbReference type="ARBA" id="ARBA00004141"/>
    </source>
</evidence>
<dbReference type="PANTHER" id="PTHR23500">
    <property type="entry name" value="SOLUTE CARRIER FAMILY 2, FACILITATED GLUCOSE TRANSPORTER"/>
    <property type="match status" value="1"/>
</dbReference>
<feature type="transmembrane region" description="Helical" evidence="11">
    <location>
        <begin position="350"/>
        <end position="374"/>
    </location>
</feature>
<feature type="transmembrane region" description="Helical" evidence="11">
    <location>
        <begin position="386"/>
        <end position="412"/>
    </location>
</feature>
<evidence type="ECO:0000256" key="4">
    <source>
        <dbReference type="ARBA" id="ARBA00022597"/>
    </source>
</evidence>
<keyword evidence="7 11" id="KW-1133">Transmembrane helix</keyword>
<feature type="transmembrane region" description="Helical" evidence="11">
    <location>
        <begin position="288"/>
        <end position="309"/>
    </location>
</feature>
<dbReference type="InterPro" id="IPR003663">
    <property type="entry name" value="Sugar/inositol_transpt"/>
</dbReference>
<dbReference type="PROSITE" id="PS00217">
    <property type="entry name" value="SUGAR_TRANSPORT_2"/>
    <property type="match status" value="1"/>
</dbReference>
<name>A0AAV1IF06_9CHLO</name>
<dbReference type="GO" id="GO:0015145">
    <property type="term" value="F:monosaccharide transmembrane transporter activity"/>
    <property type="evidence" value="ECO:0007669"/>
    <property type="project" value="InterPro"/>
</dbReference>
<sequence length="536" mass="58059">MAGGAIVAADNKIKDYPGRLTWRVFVVCLMACQGGMLFGFDNGITGGVTSMPAFLQKFFPDVYHHTQNPGHGDSAYCKYNNQGLQLFTSCLFIAAAFSSLVGGYTTRVLGRRRTMTIGGALFIVGAALQAGAVHLAMLIVGRVMLGLGVGLANQSVPLYLSEIAPPKLRGALNFMFQLATTSGILIAQLVNYGTSRIHGWGWRLSVGLAAVPAIVLLVGSLLLPETPNSLFERGHHEQALRVLQRVRGTDNVQLEYEDIATASKVAAQVKNPWRTIFSRRYMPELMTAIWIPIFQQLTGINSVVFYAPVLFSSLGMGQDSALLSSVITGAVFVAATIISILTVDTFGRKALFIQGGIQMIISEVVVAILLAVQFNAHSGEAISQPIGVAVIVFICLFVAGFGWSWGPLGWLVPNEIQPLETRSAGQGLATCTNMLLTFVIGQSFLSMLCTMQYGIMLFFAAWCLIMTLYIILCLPETKGVPIEEIVVVWRKHWLWKRFVEPAASDQNGGVAPPAKAFPSSYAGAEQEMQPRKLSNV</sequence>
<feature type="transmembrane region" description="Helical" evidence="11">
    <location>
        <begin position="20"/>
        <end position="40"/>
    </location>
</feature>
<dbReference type="InterPro" id="IPR045262">
    <property type="entry name" value="STP/PLT_plant"/>
</dbReference>
<protein>
    <recommendedName>
        <fullName evidence="12">Major facilitator superfamily (MFS) profile domain-containing protein</fullName>
    </recommendedName>
</protein>
<keyword evidence="3 9" id="KW-0813">Transport</keyword>
<dbReference type="PRINTS" id="PR00171">
    <property type="entry name" value="SUGRTRNSPORT"/>
</dbReference>
<dbReference type="Pfam" id="PF00083">
    <property type="entry name" value="Sugar_tr"/>
    <property type="match status" value="1"/>
</dbReference>
<dbReference type="InterPro" id="IPR036259">
    <property type="entry name" value="MFS_trans_sf"/>
</dbReference>
<evidence type="ECO:0000256" key="10">
    <source>
        <dbReference type="SAM" id="MobiDB-lite"/>
    </source>
</evidence>
<feature type="domain" description="Major facilitator superfamily (MFS) profile" evidence="12">
    <location>
        <begin position="27"/>
        <end position="478"/>
    </location>
</feature>
<comment type="subcellular location">
    <subcellularLocation>
        <location evidence="1">Membrane</location>
        <topology evidence="1">Multi-pass membrane protein</topology>
    </subcellularLocation>
</comment>
<evidence type="ECO:0000256" key="8">
    <source>
        <dbReference type="ARBA" id="ARBA00023136"/>
    </source>
</evidence>
<evidence type="ECO:0000256" key="7">
    <source>
        <dbReference type="ARBA" id="ARBA00022989"/>
    </source>
</evidence>
<dbReference type="EMBL" id="CAUYUE010000012">
    <property type="protein sequence ID" value="CAK0785381.1"/>
    <property type="molecule type" value="Genomic_DNA"/>
</dbReference>
<dbReference type="InterPro" id="IPR005828">
    <property type="entry name" value="MFS_sugar_transport-like"/>
</dbReference>
<evidence type="ECO:0000256" key="5">
    <source>
        <dbReference type="ARBA" id="ARBA00022692"/>
    </source>
</evidence>
<keyword evidence="4" id="KW-0762">Sugar transport</keyword>
<dbReference type="InterPro" id="IPR020846">
    <property type="entry name" value="MFS_dom"/>
</dbReference>
<feature type="transmembrane region" description="Helical" evidence="11">
    <location>
        <begin position="424"/>
        <end position="445"/>
    </location>
</feature>
<comment type="similarity">
    <text evidence="2 9">Belongs to the major facilitator superfamily. Sugar transporter (TC 2.A.1.1) family.</text>
</comment>
<evidence type="ECO:0000256" key="11">
    <source>
        <dbReference type="SAM" id="Phobius"/>
    </source>
</evidence>
<accession>A0AAV1IF06</accession>
<dbReference type="NCBIfam" id="TIGR00879">
    <property type="entry name" value="SP"/>
    <property type="match status" value="1"/>
</dbReference>
<proteinExistence type="inferred from homology"/>
<dbReference type="AlphaFoldDB" id="A0AAV1IF06"/>
<dbReference type="InterPro" id="IPR005829">
    <property type="entry name" value="Sugar_transporter_CS"/>
</dbReference>
<dbReference type="Proteomes" id="UP001314263">
    <property type="component" value="Unassembled WGS sequence"/>
</dbReference>
<feature type="transmembrane region" description="Helical" evidence="11">
    <location>
        <begin position="86"/>
        <end position="105"/>
    </location>
</feature>
<evidence type="ECO:0000256" key="2">
    <source>
        <dbReference type="ARBA" id="ARBA00010992"/>
    </source>
</evidence>
<evidence type="ECO:0000256" key="9">
    <source>
        <dbReference type="RuleBase" id="RU003346"/>
    </source>
</evidence>